<organism evidence="1 2">
    <name type="scientific">Bartonella krasnovii</name>
    <dbReference type="NCBI Taxonomy" id="2267275"/>
    <lineage>
        <taxon>Bacteria</taxon>
        <taxon>Pseudomonadati</taxon>
        <taxon>Pseudomonadota</taxon>
        <taxon>Alphaproteobacteria</taxon>
        <taxon>Hyphomicrobiales</taxon>
        <taxon>Bartonellaceae</taxon>
        <taxon>Bartonella</taxon>
    </lineage>
</organism>
<evidence type="ECO:0000313" key="1">
    <source>
        <dbReference type="EMBL" id="UNF28575.1"/>
    </source>
</evidence>
<protein>
    <submittedName>
        <fullName evidence="1">Uncharacterized protein</fullName>
    </submittedName>
</protein>
<reference evidence="1 2" key="1">
    <citation type="submission" date="2022-02" db="EMBL/GenBank/DDBJ databases">
        <title>Genomic structural plasticity of rodent-associated Bartonella in nature.</title>
        <authorList>
            <person name="Sousa K.C.M."/>
            <person name="Gutierrez R."/>
            <person name="Yahalomi D."/>
            <person name="Shalit T."/>
            <person name="Markus B."/>
            <person name="Nachum-Biala Y."/>
            <person name="Hawlena H."/>
            <person name="Marcos-Hadad E."/>
            <person name="Hazkani-Covo E."/>
            <person name="Neves H.R."/>
            <person name="Covo S."/>
            <person name="Harrus S."/>
        </authorList>
    </citation>
    <scope>NUCLEOTIDE SEQUENCE [LARGE SCALE GENOMIC DNA]</scope>
    <source>
        <strain evidence="1 2">B35_1_2</strain>
    </source>
</reference>
<proteinExistence type="predicted"/>
<dbReference type="EMBL" id="CP093033">
    <property type="protein sequence ID" value="UNF28575.1"/>
    <property type="molecule type" value="Genomic_DNA"/>
</dbReference>
<sequence length="131" mass="14728">MGFFSSRIAFILFIFLFFGVAIFASRSVVVHKFLSSYLFSSSSSSSSSQQVEVTEALLLERWAMAFPDVIERLSKMSPQQQELFIEQVRRDAVLFASESGQSREKAHKFGETVAMALSKAMSRPSMANAYF</sequence>
<dbReference type="RefSeq" id="WP_241435900.1">
    <property type="nucleotide sequence ID" value="NZ_CP093033.1"/>
</dbReference>
<accession>A0ABY3VVN4</accession>
<keyword evidence="2" id="KW-1185">Reference proteome</keyword>
<name>A0ABY3VVN4_9HYPH</name>
<gene>
    <name evidence="1" type="ORF">MNL13_04880</name>
</gene>
<evidence type="ECO:0000313" key="2">
    <source>
        <dbReference type="Proteomes" id="UP000829580"/>
    </source>
</evidence>
<dbReference type="Proteomes" id="UP000829580">
    <property type="component" value="Chromosome"/>
</dbReference>